<name>J3L787_ORYBR</name>
<dbReference type="AlphaFoldDB" id="J3L787"/>
<dbReference type="PANTHER" id="PTHR46038">
    <property type="entry name" value="EXPRESSED PROTEIN-RELATED"/>
    <property type="match status" value="1"/>
</dbReference>
<evidence type="ECO:0000313" key="2">
    <source>
        <dbReference type="Proteomes" id="UP000006038"/>
    </source>
</evidence>
<reference evidence="1" key="1">
    <citation type="journal article" date="2013" name="Nat. Commun.">
        <title>Whole-genome sequencing of Oryza brachyantha reveals mechanisms underlying Oryza genome evolution.</title>
        <authorList>
            <person name="Chen J."/>
            <person name="Huang Q."/>
            <person name="Gao D."/>
            <person name="Wang J."/>
            <person name="Lang Y."/>
            <person name="Liu T."/>
            <person name="Li B."/>
            <person name="Bai Z."/>
            <person name="Luis Goicoechea J."/>
            <person name="Liang C."/>
            <person name="Chen C."/>
            <person name="Zhang W."/>
            <person name="Sun S."/>
            <person name="Liao Y."/>
            <person name="Zhang X."/>
            <person name="Yang L."/>
            <person name="Song C."/>
            <person name="Wang M."/>
            <person name="Shi J."/>
            <person name="Liu G."/>
            <person name="Liu J."/>
            <person name="Zhou H."/>
            <person name="Zhou W."/>
            <person name="Yu Q."/>
            <person name="An N."/>
            <person name="Chen Y."/>
            <person name="Cai Q."/>
            <person name="Wang B."/>
            <person name="Liu B."/>
            <person name="Min J."/>
            <person name="Huang Y."/>
            <person name="Wu H."/>
            <person name="Li Z."/>
            <person name="Zhang Y."/>
            <person name="Yin Y."/>
            <person name="Song W."/>
            <person name="Jiang J."/>
            <person name="Jackson S.A."/>
            <person name="Wing R.A."/>
            <person name="Wang J."/>
            <person name="Chen M."/>
        </authorList>
    </citation>
    <scope>NUCLEOTIDE SEQUENCE [LARGE SCALE GENOMIC DNA]</scope>
    <source>
        <strain evidence="1">cv. IRGC 101232</strain>
    </source>
</reference>
<dbReference type="HOGENOM" id="CLU_2871204_0_0_1"/>
<proteinExistence type="predicted"/>
<dbReference type="PANTHER" id="PTHR46038:SF13">
    <property type="entry name" value="GLYCOSYLTRANSFERASE"/>
    <property type="match status" value="1"/>
</dbReference>
<dbReference type="Proteomes" id="UP000006038">
    <property type="component" value="Chromosome 1"/>
</dbReference>
<dbReference type="InterPro" id="IPR044821">
    <property type="entry name" value="At1g28695/At4g15970-like"/>
</dbReference>
<keyword evidence="2" id="KW-1185">Reference proteome</keyword>
<dbReference type="STRING" id="4533.J3L787"/>
<sequence>MHANCCVGLENKVHDLRNVLADWKNYTSLPPPEKKTAKFSWLSLQSARRRYSDCISTAANKPVN</sequence>
<organism evidence="1">
    <name type="scientific">Oryza brachyantha</name>
    <name type="common">malo sina</name>
    <dbReference type="NCBI Taxonomy" id="4533"/>
    <lineage>
        <taxon>Eukaryota</taxon>
        <taxon>Viridiplantae</taxon>
        <taxon>Streptophyta</taxon>
        <taxon>Embryophyta</taxon>
        <taxon>Tracheophyta</taxon>
        <taxon>Spermatophyta</taxon>
        <taxon>Magnoliopsida</taxon>
        <taxon>Liliopsida</taxon>
        <taxon>Poales</taxon>
        <taxon>Poaceae</taxon>
        <taxon>BOP clade</taxon>
        <taxon>Oryzoideae</taxon>
        <taxon>Oryzeae</taxon>
        <taxon>Oryzinae</taxon>
        <taxon>Oryza</taxon>
    </lineage>
</organism>
<reference evidence="1" key="2">
    <citation type="submission" date="2013-04" db="UniProtKB">
        <authorList>
            <consortium name="EnsemblPlants"/>
        </authorList>
    </citation>
    <scope>IDENTIFICATION</scope>
</reference>
<accession>J3L787</accession>
<dbReference type="EnsemblPlants" id="OB01G50930.1">
    <property type="protein sequence ID" value="OB01G50930.1"/>
    <property type="gene ID" value="OB01G50930"/>
</dbReference>
<evidence type="ECO:0000313" key="1">
    <source>
        <dbReference type="EnsemblPlants" id="OB01G50930.1"/>
    </source>
</evidence>
<dbReference type="Gramene" id="OB01G50930.1">
    <property type="protein sequence ID" value="OB01G50930.1"/>
    <property type="gene ID" value="OB01G50930"/>
</dbReference>
<protein>
    <submittedName>
        <fullName evidence="1">Uncharacterized protein</fullName>
    </submittedName>
</protein>